<evidence type="ECO:0000256" key="1">
    <source>
        <dbReference type="SAM" id="MobiDB-lite"/>
    </source>
</evidence>
<name>A0A4C1UZL8_EUMVA</name>
<dbReference type="Proteomes" id="UP000299102">
    <property type="component" value="Unassembled WGS sequence"/>
</dbReference>
<protein>
    <submittedName>
        <fullName evidence="2">Uncharacterized protein</fullName>
    </submittedName>
</protein>
<evidence type="ECO:0000313" key="2">
    <source>
        <dbReference type="EMBL" id="GBP31457.1"/>
    </source>
</evidence>
<dbReference type="EMBL" id="BGZK01000246">
    <property type="protein sequence ID" value="GBP31457.1"/>
    <property type="molecule type" value="Genomic_DNA"/>
</dbReference>
<organism evidence="2 3">
    <name type="scientific">Eumeta variegata</name>
    <name type="common">Bagworm moth</name>
    <name type="synonym">Eumeta japonica</name>
    <dbReference type="NCBI Taxonomy" id="151549"/>
    <lineage>
        <taxon>Eukaryota</taxon>
        <taxon>Metazoa</taxon>
        <taxon>Ecdysozoa</taxon>
        <taxon>Arthropoda</taxon>
        <taxon>Hexapoda</taxon>
        <taxon>Insecta</taxon>
        <taxon>Pterygota</taxon>
        <taxon>Neoptera</taxon>
        <taxon>Endopterygota</taxon>
        <taxon>Lepidoptera</taxon>
        <taxon>Glossata</taxon>
        <taxon>Ditrysia</taxon>
        <taxon>Tineoidea</taxon>
        <taxon>Psychidae</taxon>
        <taxon>Oiketicinae</taxon>
        <taxon>Eumeta</taxon>
    </lineage>
</organism>
<evidence type="ECO:0000313" key="3">
    <source>
        <dbReference type="Proteomes" id="UP000299102"/>
    </source>
</evidence>
<proteinExistence type="predicted"/>
<feature type="region of interest" description="Disordered" evidence="1">
    <location>
        <begin position="1"/>
        <end position="55"/>
    </location>
</feature>
<keyword evidence="3" id="KW-1185">Reference proteome</keyword>
<gene>
    <name evidence="2" type="ORF">EVAR_17947_1</name>
</gene>
<sequence>MHQSHSYQVRYYESGQPRHDHRPASVQPGDVDEGPEGQVDVRQEPRGLSLRRYPEFGRTRAGNPVITLGRYRYNRVMRMKGPKVRRAPVLSARPEARAEDQMDLYQEAGRLSSHCDHF</sequence>
<reference evidence="2 3" key="1">
    <citation type="journal article" date="2019" name="Commun. Biol.">
        <title>The bagworm genome reveals a unique fibroin gene that provides high tensile strength.</title>
        <authorList>
            <person name="Kono N."/>
            <person name="Nakamura H."/>
            <person name="Ohtoshi R."/>
            <person name="Tomita M."/>
            <person name="Numata K."/>
            <person name="Arakawa K."/>
        </authorList>
    </citation>
    <scope>NUCLEOTIDE SEQUENCE [LARGE SCALE GENOMIC DNA]</scope>
</reference>
<dbReference type="AlphaFoldDB" id="A0A4C1UZL8"/>
<accession>A0A4C1UZL8</accession>
<comment type="caution">
    <text evidence="2">The sequence shown here is derived from an EMBL/GenBank/DDBJ whole genome shotgun (WGS) entry which is preliminary data.</text>
</comment>